<dbReference type="AlphaFoldDB" id="A0AA96WL22"/>
<feature type="transmembrane region" description="Helical" evidence="1">
    <location>
        <begin position="763"/>
        <end position="783"/>
    </location>
</feature>
<feature type="transmembrane region" description="Helical" evidence="1">
    <location>
        <begin position="736"/>
        <end position="756"/>
    </location>
</feature>
<sequence>MSQLVILNLGRGSWQQGFPSVTAQVWESGTTAPTHAPTQFTGSLPPAPEIPDLYQQWQLLYQALHRRLGRLNLGMRGIELDEMGVTNVSEADFHGISQQLKRELNCWLGASSFGKIERQLRTVLVPAMDLRVVIETDDLQLRQFPWHLWNFLEDYPQAEISLAVPDHKRVDQTTQRLAPKVKILAVLGNSEGIDIQKDREFLAQLPGAEVVFLVEASRQQLNHQLWDERGWDILFFAGHSSSLMGRATGEIAINRTERLTIEQLKHALKAAIDRGLKFAIFNSCDGLGLAKAMADLNIPQLVVMREPVPDQVAQEFLKYLLTAFSGGKSFYRSVREAREKLQGLENDFPGASWLPVICQNPAETPLSWKQLRDGVEETKKRFTKDWFQTVLLTSIVVLAVVLGVRQIGGFQSLELAMYDQLLRWRPQTEPPDPRLLVITVTQADVQAQTERQGSSLSNKSLAQLLDKLEPYQPAVIGLDIYRDFAIEPQYRRLAEQLSENQPHLIAVCYAGATDAEPGIPPPPNIPTAQLQQRVGFSDFPVDLDGSIRRHLLGQAPPEKSACQSQLSFSFLLATAYLQQHDPNLQIQWNPTDVRIGPTTFPAMESNAGGYQGMSNGGYQVLLNYRASKQIAEQLTLDDVLNRNQLTPDLVQGRIILIGTTDSSYKDFHQTPYSKNLSEQMAGVLVQAHMVSQILSTVQDKRPLIWWLPEWGEIVWIWVWALLGSVIAYHWRSEAAIWLAAGCAVLVLFGCCYGLILQAGWVPLVPPAFSIVTAAGILVIYTRVQAKQQ</sequence>
<evidence type="ECO:0000313" key="3">
    <source>
        <dbReference type="EMBL" id="WNZ27249.1"/>
    </source>
</evidence>
<proteinExistence type="predicted"/>
<evidence type="ECO:0000259" key="2">
    <source>
        <dbReference type="SMART" id="SM01080"/>
    </source>
</evidence>
<gene>
    <name evidence="3" type="ORF">HJG54_30610</name>
</gene>
<dbReference type="RefSeq" id="WP_316436894.1">
    <property type="nucleotide sequence ID" value="NZ_CP053587.1"/>
</dbReference>
<organism evidence="3">
    <name type="scientific">Leptolyngbya sp. NK1-12</name>
    <dbReference type="NCBI Taxonomy" id="2547451"/>
    <lineage>
        <taxon>Bacteria</taxon>
        <taxon>Bacillati</taxon>
        <taxon>Cyanobacteriota</taxon>
        <taxon>Cyanophyceae</taxon>
        <taxon>Leptolyngbyales</taxon>
        <taxon>Leptolyngbyaceae</taxon>
        <taxon>Leptolyngbya group</taxon>
        <taxon>Leptolyngbya</taxon>
    </lineage>
</organism>
<keyword evidence="1" id="KW-0472">Membrane</keyword>
<keyword evidence="1" id="KW-0812">Transmembrane</keyword>
<name>A0AA96WL22_9CYAN</name>
<protein>
    <submittedName>
        <fullName evidence="3">CHASE2 domain-containing protein</fullName>
    </submittedName>
</protein>
<evidence type="ECO:0000256" key="1">
    <source>
        <dbReference type="SAM" id="Phobius"/>
    </source>
</evidence>
<dbReference type="EMBL" id="CP053587">
    <property type="protein sequence ID" value="WNZ27249.1"/>
    <property type="molecule type" value="Genomic_DNA"/>
</dbReference>
<reference evidence="3" key="1">
    <citation type="submission" date="2020-05" db="EMBL/GenBank/DDBJ databases">
        <authorList>
            <person name="Zhu T."/>
            <person name="Keshari N."/>
            <person name="Lu X."/>
        </authorList>
    </citation>
    <scope>NUCLEOTIDE SEQUENCE</scope>
    <source>
        <strain evidence="3">NK1-12</strain>
    </source>
</reference>
<dbReference type="Pfam" id="PF12770">
    <property type="entry name" value="CHAT"/>
    <property type="match status" value="1"/>
</dbReference>
<keyword evidence="1" id="KW-1133">Transmembrane helix</keyword>
<dbReference type="SMART" id="SM01080">
    <property type="entry name" value="CHASE2"/>
    <property type="match status" value="1"/>
</dbReference>
<feature type="transmembrane region" description="Helical" evidence="1">
    <location>
        <begin position="710"/>
        <end position="730"/>
    </location>
</feature>
<dbReference type="InterPro" id="IPR024983">
    <property type="entry name" value="CHAT_dom"/>
</dbReference>
<accession>A0AA96WL22</accession>
<feature type="domain" description="CHASE2" evidence="2">
    <location>
        <begin position="410"/>
        <end position="726"/>
    </location>
</feature>
<dbReference type="InterPro" id="IPR007890">
    <property type="entry name" value="CHASE2"/>
</dbReference>
<dbReference type="Pfam" id="PF05226">
    <property type="entry name" value="CHASE2"/>
    <property type="match status" value="1"/>
</dbReference>